<sequence>MDRQLCFVYINSRYVVSVQFIASVSENDEYLQGINLLSHDEGRLKTFRKDRVIEYFEDLDEAVQFTNDIAKIGEFAVSKPRPETFDVHFTGFKKELKAELETLASDAGMEIRKSVTKNLKLLCYGYNASQLKMDKARSMGIIILNENKFKGFIETGDFTDSI</sequence>
<name>A0ABS0U4S3_9GAMM</name>
<dbReference type="Proteomes" id="UP000696184">
    <property type="component" value="Unassembled WGS sequence"/>
</dbReference>
<comment type="caution">
    <text evidence="1">The sequence shown here is derived from an EMBL/GenBank/DDBJ whole genome shotgun (WGS) entry which is preliminary data.</text>
</comment>
<dbReference type="EMBL" id="JACOII010000034">
    <property type="protein sequence ID" value="MBI6548882.1"/>
    <property type="molecule type" value="Genomic_DNA"/>
</dbReference>
<accession>A0ABS0U4S3</accession>
<evidence type="ECO:0008006" key="3">
    <source>
        <dbReference type="Google" id="ProtNLM"/>
    </source>
</evidence>
<organism evidence="1 2">
    <name type="scientific">Xenorhabdus lircayensis</name>
    <dbReference type="NCBI Taxonomy" id="2763499"/>
    <lineage>
        <taxon>Bacteria</taxon>
        <taxon>Pseudomonadati</taxon>
        <taxon>Pseudomonadota</taxon>
        <taxon>Gammaproteobacteria</taxon>
        <taxon>Enterobacterales</taxon>
        <taxon>Morganellaceae</taxon>
        <taxon>Xenorhabdus</taxon>
    </lineage>
</organism>
<evidence type="ECO:0000313" key="1">
    <source>
        <dbReference type="EMBL" id="MBI6548882.1"/>
    </source>
</evidence>
<evidence type="ECO:0000313" key="2">
    <source>
        <dbReference type="Proteomes" id="UP000696184"/>
    </source>
</evidence>
<proteinExistence type="predicted"/>
<dbReference type="InterPro" id="IPR036420">
    <property type="entry name" value="BRCT_dom_sf"/>
</dbReference>
<dbReference type="RefSeq" id="WP_198689663.1">
    <property type="nucleotide sequence ID" value="NZ_CAWPUD010000032.1"/>
</dbReference>
<keyword evidence="2" id="KW-1185">Reference proteome</keyword>
<dbReference type="SUPFAM" id="SSF52113">
    <property type="entry name" value="BRCT domain"/>
    <property type="match status" value="1"/>
</dbReference>
<protein>
    <recommendedName>
        <fullName evidence="3">BRCT domain-containing protein</fullName>
    </recommendedName>
</protein>
<gene>
    <name evidence="1" type="ORF">H8A87_09160</name>
</gene>
<dbReference type="Gene3D" id="3.40.50.10190">
    <property type="entry name" value="BRCT domain"/>
    <property type="match status" value="1"/>
</dbReference>
<reference evidence="1 2" key="1">
    <citation type="submission" date="2020-08" db="EMBL/GenBank/DDBJ databases">
        <title>Description of Xenorhabdus lircayensis sp. nov., the symbiotic bacterium associated with the entomopathogenic nematode Steirnernema unicornum.</title>
        <authorList>
            <person name="Castaneda-Alvarez C."/>
            <person name="Prodan S."/>
            <person name="Zamorano A."/>
            <person name="San-Blas E."/>
            <person name="Aballay E."/>
        </authorList>
    </citation>
    <scope>NUCLEOTIDE SEQUENCE [LARGE SCALE GENOMIC DNA]</scope>
    <source>
        <strain evidence="1 2">VLS</strain>
    </source>
</reference>